<proteinExistence type="predicted"/>
<evidence type="ECO:0000313" key="2">
    <source>
        <dbReference type="Proteomes" id="UP000784294"/>
    </source>
</evidence>
<accession>A0A448XSR8</accession>
<gene>
    <name evidence="1" type="ORF">PXEA_LOCUS37544</name>
</gene>
<dbReference type="AlphaFoldDB" id="A0A448XSR8"/>
<keyword evidence="2" id="KW-1185">Reference proteome</keyword>
<sequence length="81" mass="9045">MNNGQADWLHLPLTDDAGPAEGAMLQITNTAPEDMGLGSLRTVALALRPSCQDKQQSTLSNIDNCQQFFRKKSSQLRWFEH</sequence>
<dbReference type="EMBL" id="CAAALY010289646">
    <property type="protein sequence ID" value="VEL44104.1"/>
    <property type="molecule type" value="Genomic_DNA"/>
</dbReference>
<protein>
    <submittedName>
        <fullName evidence="1">Uncharacterized protein</fullName>
    </submittedName>
</protein>
<name>A0A448XSR8_9PLAT</name>
<evidence type="ECO:0000313" key="1">
    <source>
        <dbReference type="EMBL" id="VEL44104.1"/>
    </source>
</evidence>
<dbReference type="Proteomes" id="UP000784294">
    <property type="component" value="Unassembled WGS sequence"/>
</dbReference>
<reference evidence="1" key="1">
    <citation type="submission" date="2018-11" db="EMBL/GenBank/DDBJ databases">
        <authorList>
            <consortium name="Pathogen Informatics"/>
        </authorList>
    </citation>
    <scope>NUCLEOTIDE SEQUENCE</scope>
</reference>
<comment type="caution">
    <text evidence="1">The sequence shown here is derived from an EMBL/GenBank/DDBJ whole genome shotgun (WGS) entry which is preliminary data.</text>
</comment>
<organism evidence="1 2">
    <name type="scientific">Protopolystoma xenopodis</name>
    <dbReference type="NCBI Taxonomy" id="117903"/>
    <lineage>
        <taxon>Eukaryota</taxon>
        <taxon>Metazoa</taxon>
        <taxon>Spiralia</taxon>
        <taxon>Lophotrochozoa</taxon>
        <taxon>Platyhelminthes</taxon>
        <taxon>Monogenea</taxon>
        <taxon>Polyopisthocotylea</taxon>
        <taxon>Polystomatidea</taxon>
        <taxon>Polystomatidae</taxon>
        <taxon>Protopolystoma</taxon>
    </lineage>
</organism>